<dbReference type="EMBL" id="BPQQ01000022">
    <property type="protein sequence ID" value="GJE00127.1"/>
    <property type="molecule type" value="Genomic_DNA"/>
</dbReference>
<evidence type="ECO:0000313" key="1">
    <source>
        <dbReference type="EMBL" id="GJE00127.1"/>
    </source>
</evidence>
<sequence>MPRRLRCVFALLCVLDAITVHGRGPRPVSVSQPEAAEAGRLIRKWAA</sequence>
<accession>A0ABQ4SAX6</accession>
<reference evidence="1" key="2">
    <citation type="submission" date="2021-08" db="EMBL/GenBank/DDBJ databases">
        <authorList>
            <person name="Tani A."/>
            <person name="Ola A."/>
            <person name="Ogura Y."/>
            <person name="Katsura K."/>
            <person name="Hayashi T."/>
        </authorList>
    </citation>
    <scope>NUCLEOTIDE SEQUENCE</scope>
    <source>
        <strain evidence="1">DSM 17168</strain>
    </source>
</reference>
<comment type="caution">
    <text evidence="1">The sequence shown here is derived from an EMBL/GenBank/DDBJ whole genome shotgun (WGS) entry which is preliminary data.</text>
</comment>
<protein>
    <submittedName>
        <fullName evidence="1">Uncharacterized protein</fullName>
    </submittedName>
</protein>
<evidence type="ECO:0000313" key="2">
    <source>
        <dbReference type="Proteomes" id="UP001055153"/>
    </source>
</evidence>
<keyword evidence="2" id="KW-1185">Reference proteome</keyword>
<organism evidence="1 2">
    <name type="scientific">Methylobacterium isbiliense</name>
    <dbReference type="NCBI Taxonomy" id="315478"/>
    <lineage>
        <taxon>Bacteria</taxon>
        <taxon>Pseudomonadati</taxon>
        <taxon>Pseudomonadota</taxon>
        <taxon>Alphaproteobacteria</taxon>
        <taxon>Hyphomicrobiales</taxon>
        <taxon>Methylobacteriaceae</taxon>
        <taxon>Methylobacterium</taxon>
    </lineage>
</organism>
<reference evidence="1" key="1">
    <citation type="journal article" date="2021" name="Front. Microbiol.">
        <title>Comprehensive Comparative Genomics and Phenotyping of Methylobacterium Species.</title>
        <authorList>
            <person name="Alessa O."/>
            <person name="Ogura Y."/>
            <person name="Fujitani Y."/>
            <person name="Takami H."/>
            <person name="Hayashi T."/>
            <person name="Sahin N."/>
            <person name="Tani A."/>
        </authorList>
    </citation>
    <scope>NUCLEOTIDE SEQUENCE</scope>
    <source>
        <strain evidence="1">DSM 17168</strain>
    </source>
</reference>
<dbReference type="RefSeq" id="WP_238235010.1">
    <property type="nucleotide sequence ID" value="NZ_BPQQ01000022.1"/>
</dbReference>
<dbReference type="Proteomes" id="UP001055153">
    <property type="component" value="Unassembled WGS sequence"/>
</dbReference>
<gene>
    <name evidence="1" type="ORF">GMJLKIPL_2045</name>
</gene>
<name>A0ABQ4SAX6_9HYPH</name>
<proteinExistence type="predicted"/>